<evidence type="ECO:0000313" key="2">
    <source>
        <dbReference type="EMBL" id="KAK6969166.1"/>
    </source>
</evidence>
<protein>
    <submittedName>
        <fullName evidence="2">Uncharacterized protein</fullName>
    </submittedName>
</protein>
<accession>A0AAV9Z2H5</accession>
<feature type="region of interest" description="Disordered" evidence="1">
    <location>
        <begin position="110"/>
        <end position="154"/>
    </location>
</feature>
<evidence type="ECO:0000313" key="3">
    <source>
        <dbReference type="Proteomes" id="UP001362999"/>
    </source>
</evidence>
<comment type="caution">
    <text evidence="2">The sequence shown here is derived from an EMBL/GenBank/DDBJ whole genome shotgun (WGS) entry which is preliminary data.</text>
</comment>
<gene>
    <name evidence="2" type="ORF">R3P38DRAFT_3244020</name>
</gene>
<dbReference type="Proteomes" id="UP001362999">
    <property type="component" value="Unassembled WGS sequence"/>
</dbReference>
<feature type="compositionally biased region" description="Acidic residues" evidence="1">
    <location>
        <begin position="122"/>
        <end position="141"/>
    </location>
</feature>
<keyword evidence="3" id="KW-1185">Reference proteome</keyword>
<evidence type="ECO:0000256" key="1">
    <source>
        <dbReference type="SAM" id="MobiDB-lite"/>
    </source>
</evidence>
<name>A0AAV9Z2H5_9AGAR</name>
<feature type="compositionally biased region" description="Polar residues" evidence="1">
    <location>
        <begin position="142"/>
        <end position="154"/>
    </location>
</feature>
<sequence>MLCYPPPLKSQLTEDNKTEYEILLRQRRDRNEKARLRMARKRAERKSLPTEKHLAALERERQYQALYRASHREKLRQLESDRRIAAVHGQAALEAYLKRRKLIRSSALAKLRAKEPYHSGDDCPESEEGVEEDALMSDDECNGSSCETTHSPAP</sequence>
<feature type="compositionally biased region" description="Basic and acidic residues" evidence="1">
    <location>
        <begin position="112"/>
        <end position="121"/>
    </location>
</feature>
<dbReference type="EMBL" id="JAWWNJ010000233">
    <property type="protein sequence ID" value="KAK6969166.1"/>
    <property type="molecule type" value="Genomic_DNA"/>
</dbReference>
<dbReference type="AlphaFoldDB" id="A0AAV9Z2H5"/>
<organism evidence="2 3">
    <name type="scientific">Favolaschia claudopus</name>
    <dbReference type="NCBI Taxonomy" id="2862362"/>
    <lineage>
        <taxon>Eukaryota</taxon>
        <taxon>Fungi</taxon>
        <taxon>Dikarya</taxon>
        <taxon>Basidiomycota</taxon>
        <taxon>Agaricomycotina</taxon>
        <taxon>Agaricomycetes</taxon>
        <taxon>Agaricomycetidae</taxon>
        <taxon>Agaricales</taxon>
        <taxon>Marasmiineae</taxon>
        <taxon>Mycenaceae</taxon>
        <taxon>Favolaschia</taxon>
    </lineage>
</organism>
<reference evidence="2 3" key="1">
    <citation type="journal article" date="2024" name="J Genomics">
        <title>Draft genome sequencing and assembly of Favolaschia claudopus CIRM-BRFM 2984 isolated from oak limbs.</title>
        <authorList>
            <person name="Navarro D."/>
            <person name="Drula E."/>
            <person name="Chaduli D."/>
            <person name="Cazenave R."/>
            <person name="Ahrendt S."/>
            <person name="Wang J."/>
            <person name="Lipzen A."/>
            <person name="Daum C."/>
            <person name="Barry K."/>
            <person name="Grigoriev I.V."/>
            <person name="Favel A."/>
            <person name="Rosso M.N."/>
            <person name="Martin F."/>
        </authorList>
    </citation>
    <scope>NUCLEOTIDE SEQUENCE [LARGE SCALE GENOMIC DNA]</scope>
    <source>
        <strain evidence="2 3">CIRM-BRFM 2984</strain>
    </source>
</reference>
<proteinExistence type="predicted"/>